<dbReference type="Gene3D" id="2.40.50.140">
    <property type="entry name" value="Nucleic acid-binding proteins"/>
    <property type="match status" value="1"/>
</dbReference>
<dbReference type="NCBIfam" id="TIGR00621">
    <property type="entry name" value="ssb"/>
    <property type="match status" value="1"/>
</dbReference>
<dbReference type="AlphaFoldDB" id="A0A3M3KV63"/>
<dbReference type="HAMAP" id="MF_00984">
    <property type="entry name" value="SSB"/>
    <property type="match status" value="1"/>
</dbReference>
<evidence type="ECO:0000256" key="3">
    <source>
        <dbReference type="RuleBase" id="RU000524"/>
    </source>
</evidence>
<dbReference type="GO" id="GO:0009295">
    <property type="term" value="C:nucleoid"/>
    <property type="evidence" value="ECO:0007669"/>
    <property type="project" value="TreeGrafter"/>
</dbReference>
<accession>A0A3M3KV63</accession>
<dbReference type="InterPro" id="IPR011344">
    <property type="entry name" value="ssDNA-bd"/>
</dbReference>
<dbReference type="NCBIfam" id="NF004357">
    <property type="entry name" value="PRK05733.1"/>
    <property type="match status" value="1"/>
</dbReference>
<organism evidence="5 6">
    <name type="scientific">Pseudomonas cannabina</name>
    <dbReference type="NCBI Taxonomy" id="86840"/>
    <lineage>
        <taxon>Bacteria</taxon>
        <taxon>Pseudomonadati</taxon>
        <taxon>Pseudomonadota</taxon>
        <taxon>Gammaproteobacteria</taxon>
        <taxon>Pseudomonadales</taxon>
        <taxon>Pseudomonadaceae</taxon>
        <taxon>Pseudomonas</taxon>
    </lineage>
</organism>
<dbReference type="SUPFAM" id="SSF50249">
    <property type="entry name" value="Nucleic acid-binding proteins"/>
    <property type="match status" value="1"/>
</dbReference>
<dbReference type="InterPro" id="IPR012340">
    <property type="entry name" value="NA-bd_OB-fold"/>
</dbReference>
<evidence type="ECO:0000256" key="1">
    <source>
        <dbReference type="ARBA" id="ARBA00023125"/>
    </source>
</evidence>
<protein>
    <recommendedName>
        <fullName evidence="2 3">Single-stranded DNA-binding protein</fullName>
        <shortName evidence="2">SSB</shortName>
    </recommendedName>
</protein>
<dbReference type="InterPro" id="IPR000424">
    <property type="entry name" value="Primosome_PriB/ssb"/>
</dbReference>
<comment type="subunit">
    <text evidence="2">Homotetramer.</text>
</comment>
<evidence type="ECO:0000256" key="4">
    <source>
        <dbReference type="SAM" id="MobiDB-lite"/>
    </source>
</evidence>
<keyword evidence="1 2" id="KW-0238">DNA-binding</keyword>
<gene>
    <name evidence="5" type="ORF">ALQ64_02303</name>
</gene>
<dbReference type="PANTHER" id="PTHR10302">
    <property type="entry name" value="SINGLE-STRANDED DNA-BINDING PROTEIN"/>
    <property type="match status" value="1"/>
</dbReference>
<dbReference type="PROSITE" id="PS50935">
    <property type="entry name" value="SSB"/>
    <property type="match status" value="1"/>
</dbReference>
<dbReference type="CDD" id="cd04496">
    <property type="entry name" value="SSB_OBF"/>
    <property type="match status" value="1"/>
</dbReference>
<evidence type="ECO:0000313" key="6">
    <source>
        <dbReference type="Proteomes" id="UP000281372"/>
    </source>
</evidence>
<feature type="region of interest" description="Disordered" evidence="4">
    <location>
        <begin position="116"/>
        <end position="195"/>
    </location>
</feature>
<comment type="caution">
    <text evidence="5">The sequence shown here is derived from an EMBL/GenBank/DDBJ whole genome shotgun (WGS) entry which is preliminary data.</text>
</comment>
<dbReference type="Pfam" id="PF00436">
    <property type="entry name" value="SSB"/>
    <property type="match status" value="1"/>
</dbReference>
<dbReference type="GO" id="GO:0006260">
    <property type="term" value="P:DNA replication"/>
    <property type="evidence" value="ECO:0007669"/>
    <property type="project" value="InterPro"/>
</dbReference>
<feature type="compositionally biased region" description="Low complexity" evidence="4">
    <location>
        <begin position="143"/>
        <end position="184"/>
    </location>
</feature>
<proteinExistence type="inferred from homology"/>
<dbReference type="GO" id="GO:0003697">
    <property type="term" value="F:single-stranded DNA binding"/>
    <property type="evidence" value="ECO:0007669"/>
    <property type="project" value="UniProtKB-UniRule"/>
</dbReference>
<feature type="compositionally biased region" description="Polar residues" evidence="4">
    <location>
        <begin position="127"/>
        <end position="137"/>
    </location>
</feature>
<dbReference type="Proteomes" id="UP000281372">
    <property type="component" value="Unassembled WGS sequence"/>
</dbReference>
<reference evidence="5 6" key="1">
    <citation type="submission" date="2018-08" db="EMBL/GenBank/DDBJ databases">
        <title>Recombination of ecologically and evolutionarily significant loci maintains genetic cohesion in the Pseudomonas syringae species complex.</title>
        <authorList>
            <person name="Dillon M."/>
            <person name="Thakur S."/>
            <person name="Almeida R.N.D."/>
            <person name="Weir B.S."/>
            <person name="Guttman D.S."/>
        </authorList>
    </citation>
    <scope>NUCLEOTIDE SEQUENCE [LARGE SCALE GENOMIC DNA]</scope>
    <source>
        <strain evidence="5 6">ICMP 2821</strain>
    </source>
</reference>
<comment type="caution">
    <text evidence="2">Lacks conserved residue(s) required for the propagation of feature annotation.</text>
</comment>
<dbReference type="PANTHER" id="PTHR10302:SF27">
    <property type="entry name" value="SINGLE-STRANDED DNA-BINDING PROTEIN"/>
    <property type="match status" value="1"/>
</dbReference>
<evidence type="ECO:0000256" key="2">
    <source>
        <dbReference type="HAMAP-Rule" id="MF_00984"/>
    </source>
</evidence>
<name>A0A3M3KV63_PSECA</name>
<dbReference type="EMBL" id="RBOW01000613">
    <property type="protein sequence ID" value="RMN26929.1"/>
    <property type="molecule type" value="Genomic_DNA"/>
</dbReference>
<evidence type="ECO:0000313" key="5">
    <source>
        <dbReference type="EMBL" id="RMN26929.1"/>
    </source>
</evidence>
<sequence length="207" mass="22756">MKKERIMARGINKVILVGTCGQDPDCRYLPNSTAVTNLSLATSEQWTDKQTGQKVEKTEWHRVSLFGKVAEIAGEYLRKGSQVYIEGKLQTREWEKDGIKRYTTEIVVDMQGTMQLLGGRPQGDSPHGQNGHSSGGSDHNEPPRQQAPQQAAPEKPSGKGKAAPKPPRASGKQTQAKAAAPQPAGDFDGLDPDIPFMDPYRFNWMLV</sequence>